<keyword evidence="2" id="KW-1185">Reference proteome</keyword>
<organism evidence="1 2">
    <name type="scientific">Ciceribacter ferrooxidans</name>
    <dbReference type="NCBI Taxonomy" id="2509717"/>
    <lineage>
        <taxon>Bacteria</taxon>
        <taxon>Pseudomonadati</taxon>
        <taxon>Pseudomonadota</taxon>
        <taxon>Alphaproteobacteria</taxon>
        <taxon>Hyphomicrobiales</taxon>
        <taxon>Rhizobiaceae</taxon>
        <taxon>Ciceribacter</taxon>
    </lineage>
</organism>
<gene>
    <name evidence="1" type="ORF">EUU22_24495</name>
</gene>
<evidence type="ECO:0000313" key="2">
    <source>
        <dbReference type="Proteomes" id="UP000291088"/>
    </source>
</evidence>
<comment type="caution">
    <text evidence="1">The sequence shown here is derived from an EMBL/GenBank/DDBJ whole genome shotgun (WGS) entry which is preliminary data.</text>
</comment>
<proteinExistence type="predicted"/>
<accession>A0A4Q2S2X3</accession>
<dbReference type="Proteomes" id="UP000291088">
    <property type="component" value="Unassembled WGS sequence"/>
</dbReference>
<evidence type="ECO:0000313" key="1">
    <source>
        <dbReference type="EMBL" id="RYB95967.1"/>
    </source>
</evidence>
<protein>
    <recommendedName>
        <fullName evidence="3">Formylmethanofuran dehydrogenase subunit E domain-containing protein</fullName>
    </recommendedName>
</protein>
<dbReference type="RefSeq" id="WP_129334578.1">
    <property type="nucleotide sequence ID" value="NZ_SDVB01000420.1"/>
</dbReference>
<evidence type="ECO:0008006" key="3">
    <source>
        <dbReference type="Google" id="ProtNLM"/>
    </source>
</evidence>
<sequence>MSNEITVLDDGHPISFTFDCINAYHGGGFPGGVAHALKAMQAAFPLLSTTPLERREVEIVTAFSGPGGRDALEMVTRAVTGGRLTVDKSIGGTHVINDPPGPYVFRFSYRGKTVEAVTKPGHVKEEFVTLGAKPDKTPDEIARHEELKAEMAYRLLPLAGSEVYAASIIFPGFE</sequence>
<name>A0A4Q2S2X3_9HYPH</name>
<dbReference type="EMBL" id="SDVB01000420">
    <property type="protein sequence ID" value="RYB95967.1"/>
    <property type="molecule type" value="Genomic_DNA"/>
</dbReference>
<reference evidence="1 2" key="1">
    <citation type="submission" date="2019-01" db="EMBL/GenBank/DDBJ databases">
        <authorList>
            <person name="Deng T."/>
        </authorList>
    </citation>
    <scope>NUCLEOTIDE SEQUENCE [LARGE SCALE GENOMIC DNA]</scope>
    <source>
        <strain evidence="1 2">F8825</strain>
    </source>
</reference>
<dbReference type="AlphaFoldDB" id="A0A4Q2S2X3"/>
<dbReference type="OrthoDB" id="1680380at2"/>